<dbReference type="Gene3D" id="1.10.132.100">
    <property type="match status" value="1"/>
</dbReference>
<comment type="caution">
    <text evidence="1">The sequence shown here is derived from an EMBL/GenBank/DDBJ whole genome shotgun (WGS) entry which is preliminary data.</text>
</comment>
<dbReference type="Proteomes" id="UP000650524">
    <property type="component" value="Unassembled WGS sequence"/>
</dbReference>
<organism evidence="1 2">
    <name type="scientific">Candidatus Desulfacyla euxinica</name>
    <dbReference type="NCBI Taxonomy" id="2841693"/>
    <lineage>
        <taxon>Bacteria</taxon>
        <taxon>Deltaproteobacteria</taxon>
        <taxon>Candidatus Desulfacyla</taxon>
    </lineage>
</organism>
<gene>
    <name evidence="1" type="primary">casA</name>
    <name evidence="1" type="ORF">H8E19_09015</name>
</gene>
<proteinExistence type="predicted"/>
<name>A0A8J6T8G0_9DELT</name>
<evidence type="ECO:0000313" key="1">
    <source>
        <dbReference type="EMBL" id="MBC8177533.1"/>
    </source>
</evidence>
<evidence type="ECO:0000313" key="2">
    <source>
        <dbReference type="Proteomes" id="UP000650524"/>
    </source>
</evidence>
<sequence>MNVAFDPWVPVVTTSGKPDLASLCDVLAKGEQFVDLAVRPHERVALMRLFLCVAHAALNGPKDYDEWCEAPERLPEAVQKYLTDWKGSFELFHKEKPWLQVAGLSKAAKGETPQIATEDWTPVSKLNFSFATGNNTTLFDHGGMSENRNITLGETLLSMLTFQCFSPGGLISQVYWNGKQSGKSSKDGPCVPASMIHAFLRGKNLSGTIYLNLPTYEDILFSYGERDFGKPVWEMMPTSMTDSVRVENATATYVGRLVPMTRLICLHPSYERMLLGDGLVYPPFTAGFPPEPTATVVIIQKGGEEERAILSYQPTKALWRELAAVVVKRKAEGPGGPLSLRAIQDGKGCDLIVAALARDKATIVDVVESVFHVPSRLHSNEGTVTYDAEVKTAEATASRLGWAVEIYRKEIDHGWEGRLKGAGPGKWTLKAKLHSIATSHYWTTVEKKLQLLMSHIEAIGTDAAIPTREAWRKMLFSFACEAYRISCGQETPRQMRAFAKGWQKLTVARDEPERNINKTTEVKV</sequence>
<protein>
    <submittedName>
        <fullName evidence="1">Type I-E CRISPR-associated protein Cse1/CasA</fullName>
    </submittedName>
</protein>
<dbReference type="AlphaFoldDB" id="A0A8J6T8G0"/>
<dbReference type="NCBIfam" id="TIGR02547">
    <property type="entry name" value="casA_cse1"/>
    <property type="match status" value="1"/>
</dbReference>
<dbReference type="Pfam" id="PF09481">
    <property type="entry name" value="CRISPR_Cse1"/>
    <property type="match status" value="1"/>
</dbReference>
<reference evidence="1 2" key="1">
    <citation type="submission" date="2020-08" db="EMBL/GenBank/DDBJ databases">
        <title>Bridging the membrane lipid divide: bacteria of the FCB group superphylum have the potential to synthesize archaeal ether lipids.</title>
        <authorList>
            <person name="Villanueva L."/>
            <person name="Von Meijenfeldt F.A.B."/>
            <person name="Westbye A.B."/>
            <person name="Yadav S."/>
            <person name="Hopmans E.C."/>
            <person name="Dutilh B.E."/>
            <person name="Sinninghe Damste J.S."/>
        </authorList>
    </citation>
    <scope>NUCLEOTIDE SEQUENCE [LARGE SCALE GENOMIC DNA]</scope>
    <source>
        <strain evidence="1">NIOZ-UU27</strain>
    </source>
</reference>
<dbReference type="EMBL" id="JACNJD010000216">
    <property type="protein sequence ID" value="MBC8177533.1"/>
    <property type="molecule type" value="Genomic_DNA"/>
</dbReference>
<dbReference type="InterPro" id="IPR013381">
    <property type="entry name" value="CRISPR-assoc_prot_Cse1"/>
</dbReference>
<accession>A0A8J6T8G0</accession>